<dbReference type="HOGENOM" id="CLU_922525_0_0_1"/>
<dbReference type="Proteomes" id="UP000008022">
    <property type="component" value="Unassembled WGS sequence"/>
</dbReference>
<dbReference type="STRING" id="4529.A0A0E0R791"/>
<feature type="region of interest" description="Disordered" evidence="1">
    <location>
        <begin position="183"/>
        <end position="210"/>
    </location>
</feature>
<keyword evidence="3" id="KW-1185">Reference proteome</keyword>
<organism evidence="2 3">
    <name type="scientific">Oryza rufipogon</name>
    <name type="common">Brownbeard rice</name>
    <name type="synonym">Asian wild rice</name>
    <dbReference type="NCBI Taxonomy" id="4529"/>
    <lineage>
        <taxon>Eukaryota</taxon>
        <taxon>Viridiplantae</taxon>
        <taxon>Streptophyta</taxon>
        <taxon>Embryophyta</taxon>
        <taxon>Tracheophyta</taxon>
        <taxon>Spermatophyta</taxon>
        <taxon>Magnoliopsida</taxon>
        <taxon>Liliopsida</taxon>
        <taxon>Poales</taxon>
        <taxon>Poaceae</taxon>
        <taxon>BOP clade</taxon>
        <taxon>Oryzoideae</taxon>
        <taxon>Oryzeae</taxon>
        <taxon>Oryzinae</taxon>
        <taxon>Oryza</taxon>
    </lineage>
</organism>
<sequence>MKCTMDARWAHIRTTNARWAHIVCALLVPEVFFRDPDNRDGVNCLSYLALFAALSLSPPASPSRHLHRCRHLPLFCRLSLFHLRCRLLWGGAVKRTTNARWAHIVCALLVPEVFFRDPDDRDGVNCLSYLALFAALSLSPPTSPPRHLHRCRHLPLFCRLSLFHLCCRLLWCHRRRRRRLPHVAATSPSEEPGTTRSSDPVLLTGGSRNPNEDDSRYHPFLLFHLRIGSLSIFLSSPAWESHMIRGFTGAGSDHCFCERTEGEVGAFYPSYCACILMRLDPLFGRIFLYSHILLLSVSNSIS</sequence>
<dbReference type="Gramene" id="ORUFI11G11060.1">
    <property type="protein sequence ID" value="ORUFI11G11060.1"/>
    <property type="gene ID" value="ORUFI11G11060"/>
</dbReference>
<dbReference type="EnsemblPlants" id="ORUFI11G11060.1">
    <property type="protein sequence ID" value="ORUFI11G11060.1"/>
    <property type="gene ID" value="ORUFI11G11060"/>
</dbReference>
<dbReference type="PANTHER" id="PTHR13793:SF148">
    <property type="entry name" value="RING_FYVE_PHD ZINC FINGER SUPERFAMILY PROTEIN"/>
    <property type="match status" value="1"/>
</dbReference>
<proteinExistence type="predicted"/>
<accession>A0A0E0R791</accession>
<dbReference type="AlphaFoldDB" id="A0A0E0R791"/>
<evidence type="ECO:0008006" key="4">
    <source>
        <dbReference type="Google" id="ProtNLM"/>
    </source>
</evidence>
<feature type="compositionally biased region" description="Polar residues" evidence="1">
    <location>
        <begin position="186"/>
        <end position="198"/>
    </location>
</feature>
<evidence type="ECO:0000313" key="2">
    <source>
        <dbReference type="EnsemblPlants" id="ORUFI11G11060.1"/>
    </source>
</evidence>
<reference evidence="2" key="2">
    <citation type="submission" date="2015-06" db="UniProtKB">
        <authorList>
            <consortium name="EnsemblPlants"/>
        </authorList>
    </citation>
    <scope>IDENTIFICATION</scope>
</reference>
<evidence type="ECO:0000256" key="1">
    <source>
        <dbReference type="SAM" id="MobiDB-lite"/>
    </source>
</evidence>
<evidence type="ECO:0000313" key="3">
    <source>
        <dbReference type="Proteomes" id="UP000008022"/>
    </source>
</evidence>
<name>A0A0E0R791_ORYRU</name>
<reference evidence="3" key="1">
    <citation type="submission" date="2013-06" db="EMBL/GenBank/DDBJ databases">
        <authorList>
            <person name="Zhao Q."/>
        </authorList>
    </citation>
    <scope>NUCLEOTIDE SEQUENCE</scope>
    <source>
        <strain evidence="3">cv. W1943</strain>
    </source>
</reference>
<dbReference type="Pfam" id="PF13832">
    <property type="entry name" value="zf-HC5HC2H_2"/>
    <property type="match status" value="1"/>
</dbReference>
<dbReference type="GO" id="GO:0006357">
    <property type="term" value="P:regulation of transcription by RNA polymerase II"/>
    <property type="evidence" value="ECO:0007669"/>
    <property type="project" value="TreeGrafter"/>
</dbReference>
<dbReference type="InterPro" id="IPR050701">
    <property type="entry name" value="Histone_Mod_Regulator"/>
</dbReference>
<dbReference type="PANTHER" id="PTHR13793">
    <property type="entry name" value="PHD FINGER PROTEINS"/>
    <property type="match status" value="1"/>
</dbReference>
<protein>
    <recommendedName>
        <fullName evidence="4">PHD-type domain-containing protein</fullName>
    </recommendedName>
</protein>